<dbReference type="PANTHER" id="PTHR34597:SF3">
    <property type="entry name" value="OUTER MEMBRANE TRANSPORTER CDIB"/>
    <property type="match status" value="1"/>
</dbReference>
<dbReference type="Gene3D" id="2.40.160.50">
    <property type="entry name" value="membrane protein fhac: a member of the omp85/tpsb transporter family"/>
    <property type="match status" value="1"/>
</dbReference>
<dbReference type="PANTHER" id="PTHR34597">
    <property type="entry name" value="SLR1661 PROTEIN"/>
    <property type="match status" value="1"/>
</dbReference>
<gene>
    <name evidence="6" type="ORF">QTN89_13760</name>
</gene>
<feature type="domain" description="Polypeptide-transport-associated ShlB-type" evidence="5">
    <location>
        <begin position="97"/>
        <end position="164"/>
    </location>
</feature>
<keyword evidence="2" id="KW-0812">Transmembrane</keyword>
<organism evidence="6 7">
    <name type="scientific">Roseiconus lacunae</name>
    <dbReference type="NCBI Taxonomy" id="2605694"/>
    <lineage>
        <taxon>Bacteria</taxon>
        <taxon>Pseudomonadati</taxon>
        <taxon>Planctomycetota</taxon>
        <taxon>Planctomycetia</taxon>
        <taxon>Pirellulales</taxon>
        <taxon>Pirellulaceae</taxon>
        <taxon>Roseiconus</taxon>
    </lineage>
</organism>
<dbReference type="Proteomes" id="UP001239462">
    <property type="component" value="Unassembled WGS sequence"/>
</dbReference>
<name>A0ABT7PJ48_9BACT</name>
<dbReference type="InterPro" id="IPR013686">
    <property type="entry name" value="Polypept-transport_assoc_ShlB"/>
</dbReference>
<dbReference type="RefSeq" id="WP_289164147.1">
    <property type="nucleotide sequence ID" value="NZ_JASZZN010000009.1"/>
</dbReference>
<dbReference type="Gene3D" id="3.10.20.310">
    <property type="entry name" value="membrane protein fhac"/>
    <property type="match status" value="1"/>
</dbReference>
<feature type="domain" description="Haemolysin activator HlyB C-terminal" evidence="4">
    <location>
        <begin position="227"/>
        <end position="546"/>
    </location>
</feature>
<dbReference type="Pfam" id="PF08479">
    <property type="entry name" value="POTRA_2"/>
    <property type="match status" value="1"/>
</dbReference>
<dbReference type="InterPro" id="IPR051544">
    <property type="entry name" value="TPS_OM_transporter"/>
</dbReference>
<reference evidence="6 7" key="1">
    <citation type="submission" date="2023-06" db="EMBL/GenBank/DDBJ databases">
        <title>Roseiconus lacunae JC819 isolated from Gulf of Mannar region, Tamil Nadu.</title>
        <authorList>
            <person name="Pk S."/>
            <person name="Ch S."/>
            <person name="Ch V.R."/>
        </authorList>
    </citation>
    <scope>NUCLEOTIDE SEQUENCE [LARGE SCALE GENOMIC DNA]</scope>
    <source>
        <strain evidence="6 7">JC819</strain>
    </source>
</reference>
<dbReference type="EMBL" id="JASZZN010000009">
    <property type="protein sequence ID" value="MDM4016505.1"/>
    <property type="molecule type" value="Genomic_DNA"/>
</dbReference>
<evidence type="ECO:0000313" key="7">
    <source>
        <dbReference type="Proteomes" id="UP001239462"/>
    </source>
</evidence>
<protein>
    <submittedName>
        <fullName evidence="6">ShlB/FhaC/HecB family hemolysin secretion/activation protein</fullName>
    </submittedName>
</protein>
<dbReference type="InterPro" id="IPR005565">
    <property type="entry name" value="Hemolysn_activator_HlyB_C"/>
</dbReference>
<sequence length="587" mass="65391">MTAWYWHRMAVCCCLISFLIGGIATAQNFERYRPKAFPSTRAGEFDINVPEQQDDATQSSDVVLVDRLDAVILLAHRDDLDPHQAFEELEGVHCQIADSRSLAHSPQIQNAIRKHLGRPITLRNLNQMTRDVIAIYERCGQPIVDVQILEQKITGGTIQIVIVESRIGRINVTGGCWTDRCLLRNNITRSRIGGKIFESCVAEDLFWLNRNPFRSVALDIRPGTSDGTSDLFFEVCDVLPARAYAGYEDTGVEALRLERLYSGVLLGNPFGHDGLLGYQYTADAEFNRLHAHALSYGVDPNRHEGFQVFGSWASAEPDLPAPMTQDGEAWQVGSRWYRYGTRTAYLERAWFAGYDFKSSNTSVEFGSINTSDTAADLLQLCLGYHALAREDNGDYARLHSIVNYGPDGGFTSRHNAEAFNSLRMNTAPGYVYWRTNLEMRRQVGCDYEWTFRGAGQIASDRLLFSETLGFGGYDSIRGYDQRVASGDNGWITNLEVGPTAWTFGCGDDERIIKCYGFADLGQAFILDSVPGEDKEQFLAGIGIGCRVSIGQRVSMRFDYGRGLNDVQGADAGDRVHIGLVSFFGPMP</sequence>
<accession>A0ABT7PJ48</accession>
<keyword evidence="1" id="KW-1134">Transmembrane beta strand</keyword>
<keyword evidence="3" id="KW-0998">Cell outer membrane</keyword>
<evidence type="ECO:0000259" key="4">
    <source>
        <dbReference type="Pfam" id="PF03865"/>
    </source>
</evidence>
<keyword evidence="7" id="KW-1185">Reference proteome</keyword>
<evidence type="ECO:0000256" key="2">
    <source>
        <dbReference type="ARBA" id="ARBA00022692"/>
    </source>
</evidence>
<evidence type="ECO:0000256" key="1">
    <source>
        <dbReference type="ARBA" id="ARBA00022452"/>
    </source>
</evidence>
<dbReference type="Pfam" id="PF03865">
    <property type="entry name" value="ShlB"/>
    <property type="match status" value="1"/>
</dbReference>
<keyword evidence="1" id="KW-0472">Membrane</keyword>
<evidence type="ECO:0000313" key="6">
    <source>
        <dbReference type="EMBL" id="MDM4016505.1"/>
    </source>
</evidence>
<evidence type="ECO:0000259" key="5">
    <source>
        <dbReference type="Pfam" id="PF08479"/>
    </source>
</evidence>
<evidence type="ECO:0000256" key="3">
    <source>
        <dbReference type="ARBA" id="ARBA00023237"/>
    </source>
</evidence>
<comment type="caution">
    <text evidence="6">The sequence shown here is derived from an EMBL/GenBank/DDBJ whole genome shotgun (WGS) entry which is preliminary data.</text>
</comment>
<proteinExistence type="predicted"/>